<dbReference type="Pfam" id="PF14568">
    <property type="entry name" value="SUKH_6"/>
    <property type="match status" value="1"/>
</dbReference>
<dbReference type="InterPro" id="IPR037883">
    <property type="entry name" value="Knr4/Smi1-like_sf"/>
</dbReference>
<dbReference type="RefSeq" id="WP_204294468.1">
    <property type="nucleotide sequence ID" value="NZ_BAAAGQ010000002.1"/>
</dbReference>
<accession>A0ABQ3WCW9</accession>
<dbReference type="SMART" id="SM00860">
    <property type="entry name" value="SMI1_KNR4"/>
    <property type="match status" value="1"/>
</dbReference>
<evidence type="ECO:0000259" key="1">
    <source>
        <dbReference type="SMART" id="SM00860"/>
    </source>
</evidence>
<dbReference type="EMBL" id="BOMF01000018">
    <property type="protein sequence ID" value="GID43877.1"/>
    <property type="molecule type" value="Genomic_DNA"/>
</dbReference>
<dbReference type="Gene3D" id="3.40.1580.10">
    <property type="entry name" value="SMI1/KNR4-like"/>
    <property type="match status" value="1"/>
</dbReference>
<gene>
    <name evidence="2" type="ORF">Aca07nite_11520</name>
</gene>
<protein>
    <recommendedName>
        <fullName evidence="1">Knr4/Smi1-like domain-containing protein</fullName>
    </recommendedName>
</protein>
<feature type="domain" description="Knr4/Smi1-like" evidence="1">
    <location>
        <begin position="33"/>
        <end position="145"/>
    </location>
</feature>
<reference evidence="2" key="1">
    <citation type="submission" date="2021-01" db="EMBL/GenBank/DDBJ databases">
        <title>Whole genome shotgun sequence of Actinoplanes capillaceus NBRC 16408.</title>
        <authorList>
            <person name="Komaki H."/>
            <person name="Tamura T."/>
        </authorList>
    </citation>
    <scope>NUCLEOTIDE SEQUENCE [LARGE SCALE GENOMIC DNA]</scope>
    <source>
        <strain evidence="2">NBRC 16408</strain>
    </source>
</reference>
<sequence length="160" mass="18054">MELTEFEALAEPFCREAAARQARYGFNLIEGLTVTADEIAAVERAMAVTLPDRYKAFLTRFGAGMFGFVELFPIVPVPGRYDDLRTVNDREFPDRSFVVVAPVGTGDHWGFPVVAGRCQEQVWFHYHDVDDDEPVAADFLEFLAEQGLKSCSDRALERRD</sequence>
<proteinExistence type="predicted"/>
<comment type="caution">
    <text evidence="2">The sequence shown here is derived from an EMBL/GenBank/DDBJ whole genome shotgun (WGS) entry which is preliminary data.</text>
</comment>
<name>A0ABQ3WCW9_9ACTN</name>
<dbReference type="InterPro" id="IPR018958">
    <property type="entry name" value="Knr4/Smi1-like_dom"/>
</dbReference>
<evidence type="ECO:0000313" key="2">
    <source>
        <dbReference type="EMBL" id="GID43877.1"/>
    </source>
</evidence>
<dbReference type="SUPFAM" id="SSF160631">
    <property type="entry name" value="SMI1/KNR4-like"/>
    <property type="match status" value="1"/>
</dbReference>
<organism evidence="2">
    <name type="scientific">Actinoplanes campanulatus</name>
    <dbReference type="NCBI Taxonomy" id="113559"/>
    <lineage>
        <taxon>Bacteria</taxon>
        <taxon>Bacillati</taxon>
        <taxon>Actinomycetota</taxon>
        <taxon>Actinomycetes</taxon>
        <taxon>Micromonosporales</taxon>
        <taxon>Micromonosporaceae</taxon>
        <taxon>Actinoplanes</taxon>
    </lineage>
</organism>